<keyword evidence="1" id="KW-0812">Transmembrane</keyword>
<dbReference type="Proteomes" id="UP000451471">
    <property type="component" value="Unassembled WGS sequence"/>
</dbReference>
<evidence type="ECO:0000313" key="2">
    <source>
        <dbReference type="EMBL" id="MWG35169.1"/>
    </source>
</evidence>
<evidence type="ECO:0000256" key="1">
    <source>
        <dbReference type="SAM" id="Phobius"/>
    </source>
</evidence>
<dbReference type="AlphaFoldDB" id="A0A6B0GNS6"/>
<sequence>MEFQRLYWLGFTVVGFVICLLGNPSAGLPTTATGVLLTAMGAATVVSGTYKLFVAEDPGGPTEPTVGSVALLVCAGVAVLVLVLEAALA</sequence>
<dbReference type="EMBL" id="WSZK01000017">
    <property type="protein sequence ID" value="MWG35169.1"/>
    <property type="molecule type" value="Genomic_DNA"/>
</dbReference>
<reference evidence="2 3" key="1">
    <citation type="submission" date="2019-12" db="EMBL/GenBank/DDBJ databases">
        <title>Halocatena pleomorpha gen. nov. sp. nov., an extremely halophilic archaeon of family Halobacteriaceae isolated from saltpan soil.</title>
        <authorList>
            <person name="Pal Y."/>
            <person name="Verma A."/>
            <person name="Krishnamurthi S."/>
            <person name="Kumar P."/>
        </authorList>
    </citation>
    <scope>NUCLEOTIDE SEQUENCE [LARGE SCALE GENOMIC DNA]</scope>
    <source>
        <strain evidence="2 3">JCM 16495</strain>
    </source>
</reference>
<keyword evidence="1" id="KW-0472">Membrane</keyword>
<keyword evidence="3" id="KW-1185">Reference proteome</keyword>
<gene>
    <name evidence="2" type="ORF">GQS65_11835</name>
</gene>
<comment type="caution">
    <text evidence="2">The sequence shown here is derived from an EMBL/GenBank/DDBJ whole genome shotgun (WGS) entry which is preliminary data.</text>
</comment>
<proteinExistence type="predicted"/>
<feature type="transmembrane region" description="Helical" evidence="1">
    <location>
        <begin position="65"/>
        <end position="88"/>
    </location>
</feature>
<organism evidence="2 3">
    <name type="scientific">Halomarina oriensis</name>
    <dbReference type="NCBI Taxonomy" id="671145"/>
    <lineage>
        <taxon>Archaea</taxon>
        <taxon>Methanobacteriati</taxon>
        <taxon>Methanobacteriota</taxon>
        <taxon>Stenosarchaea group</taxon>
        <taxon>Halobacteria</taxon>
        <taxon>Halobacteriales</taxon>
        <taxon>Natronomonadaceae</taxon>
        <taxon>Halomarina</taxon>
    </lineage>
</organism>
<evidence type="ECO:0000313" key="3">
    <source>
        <dbReference type="Proteomes" id="UP000451471"/>
    </source>
</evidence>
<keyword evidence="1" id="KW-1133">Transmembrane helix</keyword>
<dbReference type="RefSeq" id="WP_158204852.1">
    <property type="nucleotide sequence ID" value="NZ_WSZK01000017.1"/>
</dbReference>
<accession>A0A6B0GNS6</accession>
<feature type="transmembrane region" description="Helical" evidence="1">
    <location>
        <begin position="6"/>
        <end position="23"/>
    </location>
</feature>
<protein>
    <submittedName>
        <fullName evidence="2">Uncharacterized protein</fullName>
    </submittedName>
</protein>
<name>A0A6B0GNS6_9EURY</name>
<feature type="transmembrane region" description="Helical" evidence="1">
    <location>
        <begin position="35"/>
        <end position="53"/>
    </location>
</feature>